<dbReference type="InterPro" id="IPR016035">
    <property type="entry name" value="Acyl_Trfase/lysoPLipase"/>
</dbReference>
<dbReference type="PANTHER" id="PTHR43775">
    <property type="entry name" value="FATTY ACID SYNTHASE"/>
    <property type="match status" value="1"/>
</dbReference>
<dbReference type="PANTHER" id="PTHR43775:SF37">
    <property type="entry name" value="SI:DKEY-61P9.11"/>
    <property type="match status" value="1"/>
</dbReference>
<keyword evidence="5" id="KW-1185">Reference proteome</keyword>
<evidence type="ECO:0000259" key="3">
    <source>
        <dbReference type="SMART" id="SM00827"/>
    </source>
</evidence>
<dbReference type="Pfam" id="PF00698">
    <property type="entry name" value="Acyl_transf_1"/>
    <property type="match status" value="1"/>
</dbReference>
<keyword evidence="4" id="KW-0808">Transferase</keyword>
<dbReference type="InterPro" id="IPR014043">
    <property type="entry name" value="Acyl_transferase_dom"/>
</dbReference>
<evidence type="ECO:0000256" key="1">
    <source>
        <dbReference type="ARBA" id="ARBA00022450"/>
    </source>
</evidence>
<comment type="caution">
    <text evidence="4">The sequence shown here is derived from an EMBL/GenBank/DDBJ whole genome shotgun (WGS) entry which is preliminary data.</text>
</comment>
<accession>A0A6G4WYB6</accession>
<dbReference type="SUPFAM" id="SSF52151">
    <property type="entry name" value="FabD/lysophospholipase-like"/>
    <property type="match status" value="1"/>
</dbReference>
<dbReference type="GO" id="GO:0006633">
    <property type="term" value="P:fatty acid biosynthetic process"/>
    <property type="evidence" value="ECO:0007669"/>
    <property type="project" value="TreeGrafter"/>
</dbReference>
<dbReference type="GO" id="GO:0005886">
    <property type="term" value="C:plasma membrane"/>
    <property type="evidence" value="ECO:0007669"/>
    <property type="project" value="TreeGrafter"/>
</dbReference>
<dbReference type="Gene3D" id="3.40.366.10">
    <property type="entry name" value="Malonyl-Coenzyme A Acyl Carrier Protein, domain 2"/>
    <property type="match status" value="1"/>
</dbReference>
<evidence type="ECO:0000313" key="5">
    <source>
        <dbReference type="Proteomes" id="UP000477722"/>
    </source>
</evidence>
<dbReference type="RefSeq" id="WP_165299956.1">
    <property type="nucleotide sequence ID" value="NZ_JAAKZZ010000182.1"/>
</dbReference>
<keyword evidence="2" id="KW-0597">Phosphoprotein</keyword>
<keyword evidence="1" id="KW-0596">Phosphopantetheine</keyword>
<dbReference type="InterPro" id="IPR016036">
    <property type="entry name" value="Malonyl_transacylase_ACP-bd"/>
</dbReference>
<evidence type="ECO:0000256" key="2">
    <source>
        <dbReference type="ARBA" id="ARBA00022553"/>
    </source>
</evidence>
<sequence length="343" mass="35855">MTTHHVPARRRPVALLLPGQGAQHLGMAVELYGHDRGFTARMDAFFDLLGPEHGPPMRADWLAGADRPAELLDGPWRAQPLLFAVACALARGLGERGVRPDVLLGHSVGELAAAALSGVFDLGAAARLMTARSDALAQLPPGGMLSVAAPPAELAGYLGPADRADSVVIGAVNAPRQTVLAGPEPELQRVADRLTAAGTLFHRVRAPLPFHSPAAAEAGEHLTRALAGMTLHPPRIPIQSTRTGRRVTESEALDPGFWARQLAQPVLFWPALDALLAEGGHTLVEAGPGRSLSVLARRHPAVRGGRSDVLALLPSGAEGTRDAWRQAPARLAAAGFEPLSAGA</sequence>
<keyword evidence="4" id="KW-0012">Acyltransferase</keyword>
<gene>
    <name evidence="4" type="ORF">G5C65_18435</name>
</gene>
<proteinExistence type="predicted"/>
<dbReference type="SMART" id="SM00827">
    <property type="entry name" value="PKS_AT"/>
    <property type="match status" value="1"/>
</dbReference>
<evidence type="ECO:0000313" key="4">
    <source>
        <dbReference type="EMBL" id="NGO70289.1"/>
    </source>
</evidence>
<dbReference type="AlphaFoldDB" id="A0A6G4WYB6"/>
<reference evidence="4 5" key="1">
    <citation type="submission" date="2020-02" db="EMBL/GenBank/DDBJ databases">
        <title>Whole-genome analyses of novel actinobacteria.</title>
        <authorList>
            <person name="Sahin N."/>
            <person name="Tatar D."/>
        </authorList>
    </citation>
    <scope>NUCLEOTIDE SEQUENCE [LARGE SCALE GENOMIC DNA]</scope>
    <source>
        <strain evidence="4 5">SB3404</strain>
    </source>
</reference>
<dbReference type="Gene3D" id="3.30.70.3290">
    <property type="match status" value="1"/>
</dbReference>
<dbReference type="SUPFAM" id="SSF55048">
    <property type="entry name" value="Probable ACP-binding domain of malonyl-CoA ACP transacylase"/>
    <property type="match status" value="1"/>
</dbReference>
<feature type="domain" description="Malonyl-CoA:ACP transacylase (MAT)" evidence="3">
    <location>
        <begin position="16"/>
        <end position="317"/>
    </location>
</feature>
<organism evidence="4 5">
    <name type="scientific">Streptomyces boncukensis</name>
    <dbReference type="NCBI Taxonomy" id="2711219"/>
    <lineage>
        <taxon>Bacteria</taxon>
        <taxon>Bacillati</taxon>
        <taxon>Actinomycetota</taxon>
        <taxon>Actinomycetes</taxon>
        <taxon>Kitasatosporales</taxon>
        <taxon>Streptomycetaceae</taxon>
        <taxon>Streptomyces</taxon>
    </lineage>
</organism>
<dbReference type="InterPro" id="IPR001227">
    <property type="entry name" value="Ac_transferase_dom_sf"/>
</dbReference>
<name>A0A6G4WYB6_9ACTN</name>
<dbReference type="GO" id="GO:0004312">
    <property type="term" value="F:fatty acid synthase activity"/>
    <property type="evidence" value="ECO:0007669"/>
    <property type="project" value="TreeGrafter"/>
</dbReference>
<dbReference type="GO" id="GO:0071770">
    <property type="term" value="P:DIM/DIP cell wall layer assembly"/>
    <property type="evidence" value="ECO:0007669"/>
    <property type="project" value="TreeGrafter"/>
</dbReference>
<protein>
    <submittedName>
        <fullName evidence="4">Acyltransferase domain-containing protein</fullName>
    </submittedName>
</protein>
<dbReference type="InterPro" id="IPR050091">
    <property type="entry name" value="PKS_NRPS_Biosynth_Enz"/>
</dbReference>
<dbReference type="GO" id="GO:0005737">
    <property type="term" value="C:cytoplasm"/>
    <property type="evidence" value="ECO:0007669"/>
    <property type="project" value="TreeGrafter"/>
</dbReference>
<dbReference type="EMBL" id="JAAKZZ010000182">
    <property type="protein sequence ID" value="NGO70289.1"/>
    <property type="molecule type" value="Genomic_DNA"/>
</dbReference>
<dbReference type="Gene3D" id="3.30.70.250">
    <property type="entry name" value="Malonyl-CoA ACP transacylase, ACP-binding"/>
    <property type="match status" value="1"/>
</dbReference>
<dbReference type="Proteomes" id="UP000477722">
    <property type="component" value="Unassembled WGS sequence"/>
</dbReference>